<gene>
    <name evidence="2" type="ORF">MMF97_01860</name>
</gene>
<comment type="caution">
    <text evidence="2">The sequence shown here is derived from an EMBL/GenBank/DDBJ whole genome shotgun (WGS) entry which is preliminary data.</text>
</comment>
<organism evidence="2 3">
    <name type="scientific">Pedobacter montanisoli</name>
    <dbReference type="NCBI Taxonomy" id="2923277"/>
    <lineage>
        <taxon>Bacteria</taxon>
        <taxon>Pseudomonadati</taxon>
        <taxon>Bacteroidota</taxon>
        <taxon>Sphingobacteriia</taxon>
        <taxon>Sphingobacteriales</taxon>
        <taxon>Sphingobacteriaceae</taxon>
        <taxon>Pedobacter</taxon>
    </lineage>
</organism>
<dbReference type="InterPro" id="IPR003772">
    <property type="entry name" value="YceD"/>
</dbReference>
<evidence type="ECO:0000313" key="2">
    <source>
        <dbReference type="EMBL" id="MCJ0741437.1"/>
    </source>
</evidence>
<accession>A0ABS9ZS71</accession>
<feature type="region of interest" description="Disordered" evidence="1">
    <location>
        <begin position="154"/>
        <end position="175"/>
    </location>
</feature>
<evidence type="ECO:0000313" key="3">
    <source>
        <dbReference type="Proteomes" id="UP001165460"/>
    </source>
</evidence>
<proteinExistence type="predicted"/>
<dbReference type="RefSeq" id="WP_243358168.1">
    <property type="nucleotide sequence ID" value="NZ_JALGBH010000001.1"/>
</dbReference>
<dbReference type="EMBL" id="JALGBH010000001">
    <property type="protein sequence ID" value="MCJ0741437.1"/>
    <property type="molecule type" value="Genomic_DNA"/>
</dbReference>
<dbReference type="Proteomes" id="UP001165460">
    <property type="component" value="Unassembled WGS sequence"/>
</dbReference>
<keyword evidence="3" id="KW-1185">Reference proteome</keyword>
<sequence length="175" mass="20093">MKALKQFSIPFSGLKLGKHQFDFEIDDSFFDAFEHSLVKKGTLKATVDLDKQETMLILTFHIWGIIQLTCDKCLSDFNQPVDLNERQIVKFDEEEGDNDDLEIITISRKETAIDVSELIYEFITVAVPFINKCEQAGEQCDPEMLATLAKLATDKEEEDKEQNEDPRWAALKNLK</sequence>
<reference evidence="2" key="1">
    <citation type="submission" date="2022-03" db="EMBL/GenBank/DDBJ databases">
        <authorList>
            <person name="Woo C.Y."/>
        </authorList>
    </citation>
    <scope>NUCLEOTIDE SEQUENCE</scope>
    <source>
        <strain evidence="2">CYS-01</strain>
    </source>
</reference>
<protein>
    <submittedName>
        <fullName evidence="2">DUF177 domain-containing protein</fullName>
    </submittedName>
</protein>
<evidence type="ECO:0000256" key="1">
    <source>
        <dbReference type="SAM" id="MobiDB-lite"/>
    </source>
</evidence>
<name>A0ABS9ZS71_9SPHI</name>
<dbReference type="Pfam" id="PF02620">
    <property type="entry name" value="YceD"/>
    <property type="match status" value="1"/>
</dbReference>